<feature type="transmembrane region" description="Helical" evidence="1">
    <location>
        <begin position="45"/>
        <end position="63"/>
    </location>
</feature>
<feature type="transmembrane region" description="Helical" evidence="1">
    <location>
        <begin position="173"/>
        <end position="193"/>
    </location>
</feature>
<evidence type="ECO:0000256" key="1">
    <source>
        <dbReference type="SAM" id="Phobius"/>
    </source>
</evidence>
<dbReference type="Pfam" id="PF13796">
    <property type="entry name" value="Sensor"/>
    <property type="match status" value="1"/>
</dbReference>
<comment type="caution">
    <text evidence="3">The sequence shown here is derived from an EMBL/GenBank/DDBJ whole genome shotgun (WGS) entry which is preliminary data.</text>
</comment>
<feature type="transmembrane region" description="Helical" evidence="1">
    <location>
        <begin position="20"/>
        <end position="39"/>
    </location>
</feature>
<keyword evidence="1" id="KW-0472">Membrane</keyword>
<organism evidence="3 4">
    <name type="scientific">Marinicrinis lubricantis</name>
    <dbReference type="NCBI Taxonomy" id="2086470"/>
    <lineage>
        <taxon>Bacteria</taxon>
        <taxon>Bacillati</taxon>
        <taxon>Bacillota</taxon>
        <taxon>Bacilli</taxon>
        <taxon>Bacillales</taxon>
        <taxon>Paenibacillaceae</taxon>
    </lineage>
</organism>
<feature type="domain" description="Putative sensor" evidence="2">
    <location>
        <begin position="20"/>
        <end position="204"/>
    </location>
</feature>
<name>A0ABW1IUV8_9BACL</name>
<evidence type="ECO:0000313" key="3">
    <source>
        <dbReference type="EMBL" id="MFC5988574.1"/>
    </source>
</evidence>
<dbReference type="EMBL" id="JBHSQV010000182">
    <property type="protein sequence ID" value="MFC5988574.1"/>
    <property type="molecule type" value="Genomic_DNA"/>
</dbReference>
<dbReference type="InterPro" id="IPR025828">
    <property type="entry name" value="Put_sensor_dom"/>
</dbReference>
<gene>
    <name evidence="3" type="ORF">ACFPXP_19395</name>
</gene>
<proteinExistence type="predicted"/>
<accession>A0ABW1IUV8</accession>
<keyword evidence="1" id="KW-1133">Transmembrane helix</keyword>
<dbReference type="Proteomes" id="UP001596250">
    <property type="component" value="Unassembled WGS sequence"/>
</dbReference>
<keyword evidence="4" id="KW-1185">Reference proteome</keyword>
<protein>
    <submittedName>
        <fullName evidence="3">Sensor domain-containing protein</fullName>
    </submittedName>
</protein>
<evidence type="ECO:0000313" key="4">
    <source>
        <dbReference type="Proteomes" id="UP001596250"/>
    </source>
</evidence>
<evidence type="ECO:0000259" key="2">
    <source>
        <dbReference type="Pfam" id="PF13796"/>
    </source>
</evidence>
<reference evidence="4" key="1">
    <citation type="journal article" date="2019" name="Int. J. Syst. Evol. Microbiol.">
        <title>The Global Catalogue of Microorganisms (GCM) 10K type strain sequencing project: providing services to taxonomists for standard genome sequencing and annotation.</title>
        <authorList>
            <consortium name="The Broad Institute Genomics Platform"/>
            <consortium name="The Broad Institute Genome Sequencing Center for Infectious Disease"/>
            <person name="Wu L."/>
            <person name="Ma J."/>
        </authorList>
    </citation>
    <scope>NUCLEOTIDE SEQUENCE [LARGE SCALE GENOMIC DNA]</scope>
    <source>
        <strain evidence="4">CCM 8749</strain>
    </source>
</reference>
<sequence length="211" mass="23258">MRLSFFSIVTDRTAYASAAYLLISFPIGLLMFIITIVGISLSVGLIPLFLIGLPLFLALLILCRKMMEMDLRFTINLLAMDRELPRVEMQQSHGVIGKIAEELRGPGKTSILYSLLRFPISIAGFIIGVFMCATSLALLSSPLVYFVIEKTIGIQMFGTDLISLLMGDSIEPMQLSVFYFIIGIFFSVFALHVMKAAAVSLARVTVQFAGK</sequence>
<dbReference type="RefSeq" id="WP_379896047.1">
    <property type="nucleotide sequence ID" value="NZ_CBCSCT010000011.1"/>
</dbReference>
<keyword evidence="1" id="KW-0812">Transmembrane</keyword>
<feature type="transmembrane region" description="Helical" evidence="1">
    <location>
        <begin position="122"/>
        <end position="148"/>
    </location>
</feature>